<dbReference type="AlphaFoldDB" id="A0ABD3H4Z0"/>
<comment type="caution">
    <text evidence="2">The sequence shown here is derived from an EMBL/GenBank/DDBJ whole genome shotgun (WGS) entry which is preliminary data.</text>
</comment>
<protein>
    <submittedName>
        <fullName evidence="2">Uncharacterized protein</fullName>
    </submittedName>
</protein>
<feature type="compositionally biased region" description="Basic and acidic residues" evidence="1">
    <location>
        <begin position="293"/>
        <end position="312"/>
    </location>
</feature>
<feature type="region of interest" description="Disordered" evidence="1">
    <location>
        <begin position="129"/>
        <end position="153"/>
    </location>
</feature>
<name>A0ABD3H4Z0_9MARC</name>
<reference evidence="2 3" key="1">
    <citation type="submission" date="2024-09" db="EMBL/GenBank/DDBJ databases">
        <title>Chromosome-scale assembly of Riccia sorocarpa.</title>
        <authorList>
            <person name="Paukszto L."/>
        </authorList>
    </citation>
    <scope>NUCLEOTIDE SEQUENCE [LARGE SCALE GENOMIC DNA]</scope>
    <source>
        <strain evidence="2">LP-2024</strain>
        <tissue evidence="2">Aerial parts of the thallus</tissue>
    </source>
</reference>
<accession>A0ABD3H4Z0</accession>
<feature type="compositionally biased region" description="Polar residues" evidence="1">
    <location>
        <begin position="268"/>
        <end position="282"/>
    </location>
</feature>
<gene>
    <name evidence="2" type="ORF">R1sor_003611</name>
</gene>
<sequence>MKQTRLYFDDLAARLKTKFQISRVWFISLNVADATLIIWKHSDPDPVKCGILLKCISNTSKILEVMAMKDGGTFVRLTLEPKNMDRKTSKIALEGDLMSEKDSQCIKRALSSRVFGVLQKDAATYLPHPEAASSAVPRKPSAVVVETDSDEEREIARDIKASQRHEAERIAEAKAAKAAKSAVDKKGKAVVQEAPKKKRTDSTQAPREKLLGSTMVAEKARLSGESNTETGKCKRESQVTCPPPPRNPVTEETSEEEDIPSDKEQGDATDSGSDTPLQSQPVNKKGSKLKTLKKMDKSPIDKEKQDIRRKAVERCSVSAVPIVIPLE</sequence>
<evidence type="ECO:0000256" key="1">
    <source>
        <dbReference type="SAM" id="MobiDB-lite"/>
    </source>
</evidence>
<dbReference type="Proteomes" id="UP001633002">
    <property type="component" value="Unassembled WGS sequence"/>
</dbReference>
<organism evidence="2 3">
    <name type="scientific">Riccia sorocarpa</name>
    <dbReference type="NCBI Taxonomy" id="122646"/>
    <lineage>
        <taxon>Eukaryota</taxon>
        <taxon>Viridiplantae</taxon>
        <taxon>Streptophyta</taxon>
        <taxon>Embryophyta</taxon>
        <taxon>Marchantiophyta</taxon>
        <taxon>Marchantiopsida</taxon>
        <taxon>Marchantiidae</taxon>
        <taxon>Marchantiales</taxon>
        <taxon>Ricciaceae</taxon>
        <taxon>Riccia</taxon>
    </lineage>
</organism>
<evidence type="ECO:0000313" key="2">
    <source>
        <dbReference type="EMBL" id="KAL3685589.1"/>
    </source>
</evidence>
<dbReference type="EMBL" id="JBJQOH010000006">
    <property type="protein sequence ID" value="KAL3685589.1"/>
    <property type="molecule type" value="Genomic_DNA"/>
</dbReference>
<proteinExistence type="predicted"/>
<feature type="region of interest" description="Disordered" evidence="1">
    <location>
        <begin position="178"/>
        <end position="312"/>
    </location>
</feature>
<keyword evidence="3" id="KW-1185">Reference proteome</keyword>
<evidence type="ECO:0000313" key="3">
    <source>
        <dbReference type="Proteomes" id="UP001633002"/>
    </source>
</evidence>